<feature type="domain" description="Eukaryotic translation initiation factor 4G1 eIF4E-binding" evidence="2">
    <location>
        <begin position="386"/>
        <end position="446"/>
    </location>
</feature>
<feature type="compositionally biased region" description="Low complexity" evidence="1">
    <location>
        <begin position="119"/>
        <end position="156"/>
    </location>
</feature>
<feature type="compositionally biased region" description="Basic and acidic residues" evidence="1">
    <location>
        <begin position="360"/>
        <end position="376"/>
    </location>
</feature>
<feature type="compositionally biased region" description="Polar residues" evidence="1">
    <location>
        <begin position="100"/>
        <end position="118"/>
    </location>
</feature>
<dbReference type="Pfam" id="PF12152">
    <property type="entry name" value="eIF_4G1"/>
    <property type="match status" value="1"/>
</dbReference>
<evidence type="ECO:0000259" key="2">
    <source>
        <dbReference type="Pfam" id="PF12152"/>
    </source>
</evidence>
<feature type="region of interest" description="Disordered" evidence="1">
    <location>
        <begin position="506"/>
        <end position="590"/>
    </location>
</feature>
<accession>A0A4Q9MV90</accession>
<feature type="region of interest" description="Disordered" evidence="1">
    <location>
        <begin position="470"/>
        <end position="494"/>
    </location>
</feature>
<feature type="compositionally biased region" description="Polar residues" evidence="1">
    <location>
        <begin position="506"/>
        <end position="518"/>
    </location>
</feature>
<dbReference type="AlphaFoldDB" id="A0A4Q9MV90"/>
<feature type="region of interest" description="Disordered" evidence="1">
    <location>
        <begin position="335"/>
        <end position="385"/>
    </location>
</feature>
<proteinExistence type="predicted"/>
<evidence type="ECO:0000256" key="1">
    <source>
        <dbReference type="SAM" id="MobiDB-lite"/>
    </source>
</evidence>
<feature type="region of interest" description="Disordered" evidence="1">
    <location>
        <begin position="272"/>
        <end position="317"/>
    </location>
</feature>
<feature type="region of interest" description="Disordered" evidence="1">
    <location>
        <begin position="199"/>
        <end position="222"/>
    </location>
</feature>
<feature type="region of interest" description="Disordered" evidence="1">
    <location>
        <begin position="1"/>
        <end position="35"/>
    </location>
</feature>
<organism evidence="3">
    <name type="scientific">Dichomitus squalens</name>
    <dbReference type="NCBI Taxonomy" id="114155"/>
    <lineage>
        <taxon>Eukaryota</taxon>
        <taxon>Fungi</taxon>
        <taxon>Dikarya</taxon>
        <taxon>Basidiomycota</taxon>
        <taxon>Agaricomycotina</taxon>
        <taxon>Agaricomycetes</taxon>
        <taxon>Polyporales</taxon>
        <taxon>Polyporaceae</taxon>
        <taxon>Dichomitus</taxon>
    </lineage>
</organism>
<dbReference type="Proteomes" id="UP000292957">
    <property type="component" value="Unassembled WGS sequence"/>
</dbReference>
<feature type="region of interest" description="Disordered" evidence="1">
    <location>
        <begin position="74"/>
        <end position="161"/>
    </location>
</feature>
<dbReference type="InterPro" id="IPR036211">
    <property type="entry name" value="eIF4G_eIF4E-bd_sf"/>
</dbReference>
<feature type="compositionally biased region" description="Low complexity" evidence="1">
    <location>
        <begin position="74"/>
        <end position="91"/>
    </location>
</feature>
<feature type="compositionally biased region" description="Polar residues" evidence="1">
    <location>
        <begin position="16"/>
        <end position="27"/>
    </location>
</feature>
<dbReference type="InterPro" id="IPR022745">
    <property type="entry name" value="eIF4G1_eIF4E-bd"/>
</dbReference>
<protein>
    <recommendedName>
        <fullName evidence="2">Eukaryotic translation initiation factor 4G1 eIF4E-binding domain-containing protein</fullName>
    </recommendedName>
</protein>
<evidence type="ECO:0000313" key="3">
    <source>
        <dbReference type="EMBL" id="TBU30206.1"/>
    </source>
</evidence>
<dbReference type="EMBL" id="ML143407">
    <property type="protein sequence ID" value="TBU30206.1"/>
    <property type="molecule type" value="Genomic_DNA"/>
</dbReference>
<dbReference type="SUPFAM" id="SSF101489">
    <property type="entry name" value="Eukaryotic initiation factor 4f subunit eIF4g, eIF4e-binding domain"/>
    <property type="match status" value="1"/>
</dbReference>
<name>A0A4Q9MV90_9APHY</name>
<reference evidence="3" key="1">
    <citation type="submission" date="2019-01" db="EMBL/GenBank/DDBJ databases">
        <title>Draft genome sequences of three monokaryotic isolates of the white-rot basidiomycete fungus Dichomitus squalens.</title>
        <authorList>
            <consortium name="DOE Joint Genome Institute"/>
            <person name="Lopez S.C."/>
            <person name="Andreopoulos B."/>
            <person name="Pangilinan J."/>
            <person name="Lipzen A."/>
            <person name="Riley R."/>
            <person name="Ahrendt S."/>
            <person name="Ng V."/>
            <person name="Barry K."/>
            <person name="Daum C."/>
            <person name="Grigoriev I.V."/>
            <person name="Hilden K.S."/>
            <person name="Makela M.R."/>
            <person name="de Vries R.P."/>
        </authorList>
    </citation>
    <scope>NUCLEOTIDE SEQUENCE [LARGE SCALE GENOMIC DNA]</scope>
    <source>
        <strain evidence="3">OM18370.1</strain>
    </source>
</reference>
<gene>
    <name evidence="3" type="ORF">BD311DRAFT_754942</name>
</gene>
<sequence>MSKSSTTSAPEPYQLPSKSPDPSVTSPSAPPTHFRRANTLGEDLAFKDGLGAARAPLNASHSGLSVTFRSIDDANAPISSSPAAAPTIKSSGIKTFGSVPANTNGKIHTRTHSFSTGTPSSGAVGASNPSSSSAAPPTSSTASSTAPSTSGAPSGPRVGKFDVKSLFQSKISDASSTQSAASASSQRAHTAWLSSLYSSTPWTPASSDAPGGGNISRLNSNANAFTPKRVVIKSESGKEVDLARFKKQAPGAVLSPIVPSPPARRPVQFRMEAEEAKQKRLAEEAAKKEKKGAEVRANEAEERVKREEERVVGVAEEAAKVKSKAEAEAAVAAAAAEVTKTEPEEGEVQESEQAAVATDEATKEEAKDQVSDKVPLRTDTTGRGIPAALPSALATAQIIEDIGSIQYPEGVQSPKPELNVNAKRGKFRYDRDFLLQFMAVCKEKPDFPHPLDTLAIGLEPVDQSLALTRVGSHPRRSSSTAIPPPSRQASVGLGISGFNKSSVNPFTMGQFSTPTQKLSSEERFAASNQSTSRSGGPAGMPFGHPSTMVRSSGQDVPGHGRTRSKRVKRDKERPGPSVQDHAFEPSSSLAGQQNLEPIAPIELSANRWTPASLTKKGQPVGAETPEVVDSRKGGILLSYVVDAAAV</sequence>
<dbReference type="OrthoDB" id="2789223at2759"/>
<dbReference type="Gene3D" id="1.20.970.30">
    <property type="entry name" value="eIF4G, eIF4E-binding domain"/>
    <property type="match status" value="1"/>
</dbReference>